<dbReference type="SUPFAM" id="SSF88946">
    <property type="entry name" value="Sigma2 domain of RNA polymerase sigma factors"/>
    <property type="match status" value="1"/>
</dbReference>
<dbReference type="InterPro" id="IPR039425">
    <property type="entry name" value="RNA_pol_sigma-70-like"/>
</dbReference>
<reference evidence="9 10" key="1">
    <citation type="submission" date="2021-10" db="EMBL/GenBank/DDBJ databases">
        <title>The diversity and Nitrogen Metabolism of Culturable Nitrate-Utilizing Bacteria Within the Oxygen Minimum Zone of the Changjiang (Yangtze River)Estuary.</title>
        <authorList>
            <person name="Zhang D."/>
            <person name="Zheng J."/>
            <person name="Liu S."/>
            <person name="He W."/>
        </authorList>
    </citation>
    <scope>NUCLEOTIDE SEQUENCE [LARGE SCALE GENOMIC DNA]</scope>
    <source>
        <strain evidence="9 10">FXH275-2</strain>
    </source>
</reference>
<gene>
    <name evidence="9" type="ORF">LL253_17280</name>
</gene>
<proteinExistence type="inferred from homology"/>
<dbReference type="EMBL" id="JAJGNP010000019">
    <property type="protein sequence ID" value="MCC4234429.1"/>
    <property type="molecule type" value="Genomic_DNA"/>
</dbReference>
<evidence type="ECO:0000313" key="10">
    <source>
        <dbReference type="Proteomes" id="UP001198830"/>
    </source>
</evidence>
<organism evidence="9 10">
    <name type="scientific">Sphingobium soli</name>
    <dbReference type="NCBI Taxonomy" id="1591116"/>
    <lineage>
        <taxon>Bacteria</taxon>
        <taxon>Pseudomonadati</taxon>
        <taxon>Pseudomonadota</taxon>
        <taxon>Alphaproteobacteria</taxon>
        <taxon>Sphingomonadales</taxon>
        <taxon>Sphingomonadaceae</taxon>
        <taxon>Sphingobium</taxon>
    </lineage>
</organism>
<comment type="similarity">
    <text evidence="1 6">Belongs to the sigma-70 factor family. ECF subfamily.</text>
</comment>
<dbReference type="InterPro" id="IPR007627">
    <property type="entry name" value="RNA_pol_sigma70_r2"/>
</dbReference>
<accession>A0ABS8H796</accession>
<keyword evidence="2 6" id="KW-0805">Transcription regulation</keyword>
<protein>
    <recommendedName>
        <fullName evidence="6">RNA polymerase sigma factor</fullName>
    </recommendedName>
</protein>
<dbReference type="Pfam" id="PF08281">
    <property type="entry name" value="Sigma70_r4_2"/>
    <property type="match status" value="1"/>
</dbReference>
<evidence type="ECO:0000256" key="1">
    <source>
        <dbReference type="ARBA" id="ARBA00010641"/>
    </source>
</evidence>
<evidence type="ECO:0000259" key="7">
    <source>
        <dbReference type="Pfam" id="PF04542"/>
    </source>
</evidence>
<dbReference type="InterPro" id="IPR014284">
    <property type="entry name" value="RNA_pol_sigma-70_dom"/>
</dbReference>
<evidence type="ECO:0000256" key="4">
    <source>
        <dbReference type="ARBA" id="ARBA00023125"/>
    </source>
</evidence>
<dbReference type="InterPro" id="IPR036388">
    <property type="entry name" value="WH-like_DNA-bd_sf"/>
</dbReference>
<keyword evidence="4 6" id="KW-0238">DNA-binding</keyword>
<feature type="domain" description="RNA polymerase sigma factor 70 region 4 type 2" evidence="8">
    <location>
        <begin position="128"/>
        <end position="179"/>
    </location>
</feature>
<sequence>MSGAGDNPDEALVSQARAGNKRAFSQLVEHETGRLLALVTRMLSSPSQAEDVVQDSLASVWLTRHRLDPDKPIGPYLTTVVLNRCRDRLRRRKVAGFFGLSGDDELHSIADDLPGPEALAVSREELNLVQAEIARMPVRLREALVLVTIEGRSQAEAADLLGTTEKAIETRVYRARNRLKERFEKLWGVGWARA</sequence>
<dbReference type="PANTHER" id="PTHR43133">
    <property type="entry name" value="RNA POLYMERASE ECF-TYPE SIGMA FACTO"/>
    <property type="match status" value="1"/>
</dbReference>
<dbReference type="Proteomes" id="UP001198830">
    <property type="component" value="Unassembled WGS sequence"/>
</dbReference>
<dbReference type="InterPro" id="IPR013325">
    <property type="entry name" value="RNA_pol_sigma_r2"/>
</dbReference>
<dbReference type="InterPro" id="IPR000838">
    <property type="entry name" value="RNA_pol_sigma70_ECF_CS"/>
</dbReference>
<keyword evidence="3 6" id="KW-0731">Sigma factor</keyword>
<dbReference type="Pfam" id="PF04542">
    <property type="entry name" value="Sigma70_r2"/>
    <property type="match status" value="1"/>
</dbReference>
<name>A0ABS8H796_9SPHN</name>
<evidence type="ECO:0000256" key="3">
    <source>
        <dbReference type="ARBA" id="ARBA00023082"/>
    </source>
</evidence>
<dbReference type="NCBIfam" id="TIGR02937">
    <property type="entry name" value="sigma70-ECF"/>
    <property type="match status" value="1"/>
</dbReference>
<keyword evidence="5 6" id="KW-0804">Transcription</keyword>
<feature type="domain" description="RNA polymerase sigma-70 region 2" evidence="7">
    <location>
        <begin position="27"/>
        <end position="93"/>
    </location>
</feature>
<dbReference type="Gene3D" id="1.10.10.10">
    <property type="entry name" value="Winged helix-like DNA-binding domain superfamily/Winged helix DNA-binding domain"/>
    <property type="match status" value="1"/>
</dbReference>
<dbReference type="CDD" id="cd06171">
    <property type="entry name" value="Sigma70_r4"/>
    <property type="match status" value="1"/>
</dbReference>
<dbReference type="SUPFAM" id="SSF88659">
    <property type="entry name" value="Sigma3 and sigma4 domains of RNA polymerase sigma factors"/>
    <property type="match status" value="1"/>
</dbReference>
<dbReference type="Gene3D" id="1.10.1740.10">
    <property type="match status" value="1"/>
</dbReference>
<dbReference type="InterPro" id="IPR013249">
    <property type="entry name" value="RNA_pol_sigma70_r4_t2"/>
</dbReference>
<dbReference type="PROSITE" id="PS01063">
    <property type="entry name" value="SIGMA70_ECF"/>
    <property type="match status" value="1"/>
</dbReference>
<evidence type="ECO:0000256" key="2">
    <source>
        <dbReference type="ARBA" id="ARBA00023015"/>
    </source>
</evidence>
<evidence type="ECO:0000256" key="5">
    <source>
        <dbReference type="ARBA" id="ARBA00023163"/>
    </source>
</evidence>
<dbReference type="PANTHER" id="PTHR43133:SF8">
    <property type="entry name" value="RNA POLYMERASE SIGMA FACTOR HI_1459-RELATED"/>
    <property type="match status" value="1"/>
</dbReference>
<comment type="caution">
    <text evidence="9">The sequence shown here is derived from an EMBL/GenBank/DDBJ whole genome shotgun (WGS) entry which is preliminary data.</text>
</comment>
<dbReference type="InterPro" id="IPR013324">
    <property type="entry name" value="RNA_pol_sigma_r3/r4-like"/>
</dbReference>
<evidence type="ECO:0000256" key="6">
    <source>
        <dbReference type="RuleBase" id="RU000716"/>
    </source>
</evidence>
<dbReference type="RefSeq" id="WP_009823992.1">
    <property type="nucleotide sequence ID" value="NZ_JAJGNP010000019.1"/>
</dbReference>
<evidence type="ECO:0000313" key="9">
    <source>
        <dbReference type="EMBL" id="MCC4234429.1"/>
    </source>
</evidence>
<keyword evidence="10" id="KW-1185">Reference proteome</keyword>
<evidence type="ECO:0000259" key="8">
    <source>
        <dbReference type="Pfam" id="PF08281"/>
    </source>
</evidence>